<sequence length="149" mass="16833">MMNLVARAQSIVRSSPDKVFEAFVNPERMKKFWFHRTDSGLKMGESVTWFIGDDDDAFGFTVQVLELKKDSLIHIKWGNEDTWTEVRWILEETNTGDTKLTIEETGFTGSNDDIIVRALDSTGGFNQVIVAAKALLEHNTVINIVTDHA</sequence>
<feature type="domain" description="Activator of Hsp90 ATPase homologue 1/2-like C-terminal" evidence="2">
    <location>
        <begin position="15"/>
        <end position="112"/>
    </location>
</feature>
<dbReference type="RefSeq" id="WP_265618777.1">
    <property type="nucleotide sequence ID" value="NZ_JAPFRD010000013.1"/>
</dbReference>
<evidence type="ECO:0000259" key="2">
    <source>
        <dbReference type="Pfam" id="PF08327"/>
    </source>
</evidence>
<organism evidence="3 4">
    <name type="scientific">Alteromonas aquimaris</name>
    <dbReference type="NCBI Taxonomy" id="2998417"/>
    <lineage>
        <taxon>Bacteria</taxon>
        <taxon>Pseudomonadati</taxon>
        <taxon>Pseudomonadota</taxon>
        <taxon>Gammaproteobacteria</taxon>
        <taxon>Alteromonadales</taxon>
        <taxon>Alteromonadaceae</taxon>
        <taxon>Alteromonas/Salinimonas group</taxon>
        <taxon>Alteromonas</taxon>
    </lineage>
</organism>
<keyword evidence="4" id="KW-1185">Reference proteome</keyword>
<comment type="caution">
    <text evidence="3">The sequence shown here is derived from an EMBL/GenBank/DDBJ whole genome shotgun (WGS) entry which is preliminary data.</text>
</comment>
<protein>
    <submittedName>
        <fullName evidence="3">SRPBCC domain-containing protein</fullName>
    </submittedName>
</protein>
<name>A0ABT3PAV1_9ALTE</name>
<dbReference type="EMBL" id="JAPFRD010000013">
    <property type="protein sequence ID" value="MCW8109897.1"/>
    <property type="molecule type" value="Genomic_DNA"/>
</dbReference>
<dbReference type="InterPro" id="IPR013538">
    <property type="entry name" value="ASHA1/2-like_C"/>
</dbReference>
<proteinExistence type="inferred from homology"/>
<comment type="similarity">
    <text evidence="1">Belongs to the AHA1 family.</text>
</comment>
<dbReference type="SUPFAM" id="SSF55961">
    <property type="entry name" value="Bet v1-like"/>
    <property type="match status" value="1"/>
</dbReference>
<evidence type="ECO:0000313" key="3">
    <source>
        <dbReference type="EMBL" id="MCW8109897.1"/>
    </source>
</evidence>
<dbReference type="Gene3D" id="3.30.530.20">
    <property type="match status" value="1"/>
</dbReference>
<evidence type="ECO:0000256" key="1">
    <source>
        <dbReference type="ARBA" id="ARBA00006817"/>
    </source>
</evidence>
<reference evidence="3" key="1">
    <citation type="submission" date="2022-11" db="EMBL/GenBank/DDBJ databases">
        <title>Alteromonas sp. nov., isolated from sea water of the Qingdao.</title>
        <authorList>
            <person name="Wang Q."/>
        </authorList>
    </citation>
    <scope>NUCLEOTIDE SEQUENCE</scope>
    <source>
        <strain evidence="3">ASW11-7</strain>
    </source>
</reference>
<accession>A0ABT3PAV1</accession>
<dbReference type="InterPro" id="IPR023393">
    <property type="entry name" value="START-like_dom_sf"/>
</dbReference>
<dbReference type="Proteomes" id="UP001142810">
    <property type="component" value="Unassembled WGS sequence"/>
</dbReference>
<evidence type="ECO:0000313" key="4">
    <source>
        <dbReference type="Proteomes" id="UP001142810"/>
    </source>
</evidence>
<dbReference type="Pfam" id="PF08327">
    <property type="entry name" value="AHSA1"/>
    <property type="match status" value="1"/>
</dbReference>
<gene>
    <name evidence="3" type="ORF">OPS25_15425</name>
</gene>